<dbReference type="EMBL" id="EU100884">
    <property type="protein sequence ID" value="ABU97042.1"/>
    <property type="molecule type" value="Genomic_DNA"/>
</dbReference>
<protein>
    <submittedName>
        <fullName evidence="1">Uncharacterized protein</fullName>
    </submittedName>
</protein>
<keyword evidence="2" id="KW-1185">Reference proteome</keyword>
<dbReference type="RefSeq" id="YP_001468062.1">
    <property type="nucleotide sequence ID" value="NC_009804.1"/>
</dbReference>
<accession>A7XXS1</accession>
<name>A7XXS1_BP742</name>
<evidence type="ECO:0000313" key="1">
    <source>
        <dbReference type="EMBL" id="ABU97042.1"/>
    </source>
</evidence>
<organism evidence="1 2">
    <name type="scientific">Thermus phage P74-26</name>
    <dbReference type="NCBI Taxonomy" id="2914007"/>
    <lineage>
        <taxon>Viruses</taxon>
        <taxon>Duplodnaviria</taxon>
        <taxon>Heunggongvirae</taxon>
        <taxon>Uroviricota</taxon>
        <taxon>Caudoviricetes</taxon>
        <taxon>Oshimavirus</taxon>
        <taxon>Thermus virus P74-26</taxon>
    </lineage>
</organism>
<dbReference type="GeneID" id="5600619"/>
<dbReference type="Proteomes" id="UP000001133">
    <property type="component" value="Segment"/>
</dbReference>
<sequence>MNPDLKAAHHLKALLENFTWEYPDGEEGRFHQIDVGYFSRPSGYPYAAIHSAKSSAPVVRLGMGAGTLARRFEIELVLTIEYEDPDPQRGYERLTTLRWEVFRHLVLNAQAIPGVEFTDLDEATIEAVTEDDGGFERWGFYGMVLIPIKVVLNPQ</sequence>
<gene>
    <name evidence="1" type="ORF">P74p92</name>
</gene>
<dbReference type="KEGG" id="vg:5600619"/>
<proteinExistence type="predicted"/>
<reference evidence="1 2" key="1">
    <citation type="journal article" date="2008" name="J. Mol. Biol.">
        <title>Genome comparison and proteomic characterization of Thermus thermophilus bacteriophages P23-45 and P74-26: siphoviruses with triplex-forming sequences and the longest known tails.</title>
        <authorList>
            <person name="Minakhin L."/>
            <person name="Goel M."/>
            <person name="Berdygulova Z."/>
            <person name="Ramanculov E."/>
            <person name="Florens L."/>
            <person name="Glazko G."/>
            <person name="Karamychev V.N."/>
            <person name="Slesarev A.I."/>
            <person name="Kozyavkin S.A."/>
            <person name="Khromov I."/>
            <person name="Ackermann H.W."/>
            <person name="Washburn M."/>
            <person name="Mushegian A."/>
            <person name="Severinov K."/>
        </authorList>
    </citation>
    <scope>NUCLEOTIDE SEQUENCE</scope>
</reference>
<evidence type="ECO:0000313" key="2">
    <source>
        <dbReference type="Proteomes" id="UP000001133"/>
    </source>
</evidence>